<dbReference type="EMBL" id="BGPR01000843">
    <property type="protein sequence ID" value="GBM37544.1"/>
    <property type="molecule type" value="Genomic_DNA"/>
</dbReference>
<evidence type="ECO:0000313" key="1">
    <source>
        <dbReference type="EMBL" id="GBM37544.1"/>
    </source>
</evidence>
<reference evidence="1 2" key="1">
    <citation type="journal article" date="2019" name="Sci. Rep.">
        <title>Orb-weaving spider Araneus ventricosus genome elucidates the spidroin gene catalogue.</title>
        <authorList>
            <person name="Kono N."/>
            <person name="Nakamura H."/>
            <person name="Ohtoshi R."/>
            <person name="Moran D.A.P."/>
            <person name="Shinohara A."/>
            <person name="Yoshida Y."/>
            <person name="Fujiwara M."/>
            <person name="Mori M."/>
            <person name="Tomita M."/>
            <person name="Arakawa K."/>
        </authorList>
    </citation>
    <scope>NUCLEOTIDE SEQUENCE [LARGE SCALE GENOMIC DNA]</scope>
</reference>
<organism evidence="1 2">
    <name type="scientific">Araneus ventricosus</name>
    <name type="common">Orbweaver spider</name>
    <name type="synonym">Epeira ventricosa</name>
    <dbReference type="NCBI Taxonomy" id="182803"/>
    <lineage>
        <taxon>Eukaryota</taxon>
        <taxon>Metazoa</taxon>
        <taxon>Ecdysozoa</taxon>
        <taxon>Arthropoda</taxon>
        <taxon>Chelicerata</taxon>
        <taxon>Arachnida</taxon>
        <taxon>Araneae</taxon>
        <taxon>Araneomorphae</taxon>
        <taxon>Entelegynae</taxon>
        <taxon>Araneoidea</taxon>
        <taxon>Araneidae</taxon>
        <taxon>Araneus</taxon>
    </lineage>
</organism>
<dbReference type="OrthoDB" id="6433969at2759"/>
<proteinExistence type="predicted"/>
<dbReference type="Proteomes" id="UP000499080">
    <property type="component" value="Unassembled WGS sequence"/>
</dbReference>
<gene>
    <name evidence="1" type="ORF">AVEN_4209_1</name>
</gene>
<dbReference type="AlphaFoldDB" id="A0A4Y2FDC8"/>
<protein>
    <submittedName>
        <fullName evidence="1">Uncharacterized protein</fullName>
    </submittedName>
</protein>
<accession>A0A4Y2FDC8</accession>
<evidence type="ECO:0000313" key="2">
    <source>
        <dbReference type="Proteomes" id="UP000499080"/>
    </source>
</evidence>
<sequence length="149" mass="17571">MNNHTIHCFFADDTAIQAQGSTTKFVIRTLQRGLIEIEKWCTLWLVAINTDKTRSVMFRKGDPRDNLQSLTFFEEELSWDKEVKYLGLILDSKLTNSHIKYNTDKFWANVPSITRCFYLSRFFVLFFLMHRKSRVLLPTFISKSANYAE</sequence>
<keyword evidence="2" id="KW-1185">Reference proteome</keyword>
<comment type="caution">
    <text evidence="1">The sequence shown here is derived from an EMBL/GenBank/DDBJ whole genome shotgun (WGS) entry which is preliminary data.</text>
</comment>
<name>A0A4Y2FDC8_ARAVE</name>